<dbReference type="Gene3D" id="3.40.50.720">
    <property type="entry name" value="NAD(P)-binding Rossmann-like Domain"/>
    <property type="match status" value="1"/>
</dbReference>
<accession>A0A2M7G6M0</accession>
<evidence type="ECO:0000313" key="3">
    <source>
        <dbReference type="EMBL" id="PIW17703.1"/>
    </source>
</evidence>
<sequence>MDPKLELYDRLPALLKSGQDCVMAILVAITGSAPQIQGARVLVNAQGLVQGTIGGGKIEARVIAEAQDLLKSNDHFRFHEWNLQTEIGMTCGGLVKIYFEAFRISRWEIAVYGAGHVAQALIPLLLNLDCQLQCFDPRAEWLERLPEHPRLKCQQLANMAESVASLAPETFLLSLTMGHAHDLPILETALKRKHTEPKVFPFLGVIGSPAKAGVLQRELRQRGLSQAEIETIRCPIGLALGNNQPAEIAISIAAQLLQERDQYFGKNKWEQPGYRSHPVTGKDSDP</sequence>
<dbReference type="InterPro" id="IPR027051">
    <property type="entry name" value="XdhC_Rossmann_dom"/>
</dbReference>
<dbReference type="AlphaFoldDB" id="A0A2M7G6M0"/>
<gene>
    <name evidence="3" type="ORF">COW36_07595</name>
</gene>
<proteinExistence type="predicted"/>
<organism evidence="3 4">
    <name type="scientific">bacterium (Candidatus Blackallbacteria) CG17_big_fil_post_rev_8_21_14_2_50_48_46</name>
    <dbReference type="NCBI Taxonomy" id="2014261"/>
    <lineage>
        <taxon>Bacteria</taxon>
        <taxon>Candidatus Blackallbacteria</taxon>
    </lineage>
</organism>
<evidence type="ECO:0000259" key="1">
    <source>
        <dbReference type="Pfam" id="PF02625"/>
    </source>
</evidence>
<dbReference type="PANTHER" id="PTHR30388">
    <property type="entry name" value="ALDEHYDE OXIDOREDUCTASE MOLYBDENUM COFACTOR ASSEMBLY PROTEIN"/>
    <property type="match status" value="1"/>
</dbReference>
<evidence type="ECO:0000313" key="4">
    <source>
        <dbReference type="Proteomes" id="UP000231019"/>
    </source>
</evidence>
<protein>
    <submittedName>
        <fullName evidence="3">Xanthine dehydrogenase accessory protein XdhC</fullName>
    </submittedName>
</protein>
<dbReference type="Pfam" id="PF13478">
    <property type="entry name" value="XdhC_C"/>
    <property type="match status" value="1"/>
</dbReference>
<dbReference type="EMBL" id="PFFQ01000021">
    <property type="protein sequence ID" value="PIW17703.1"/>
    <property type="molecule type" value="Genomic_DNA"/>
</dbReference>
<comment type="caution">
    <text evidence="3">The sequence shown here is derived from an EMBL/GenBank/DDBJ whole genome shotgun (WGS) entry which is preliminary data.</text>
</comment>
<dbReference type="PANTHER" id="PTHR30388:SF6">
    <property type="entry name" value="XANTHINE DEHYDROGENASE SUBUNIT A-RELATED"/>
    <property type="match status" value="1"/>
</dbReference>
<dbReference type="Pfam" id="PF02625">
    <property type="entry name" value="XdhC_CoxI"/>
    <property type="match status" value="1"/>
</dbReference>
<dbReference type="InterPro" id="IPR003777">
    <property type="entry name" value="XdhC_CoxI"/>
</dbReference>
<evidence type="ECO:0000259" key="2">
    <source>
        <dbReference type="Pfam" id="PF13478"/>
    </source>
</evidence>
<dbReference type="InterPro" id="IPR052698">
    <property type="entry name" value="MoCofactor_Util/Proc"/>
</dbReference>
<reference evidence="3 4" key="1">
    <citation type="submission" date="2017-09" db="EMBL/GenBank/DDBJ databases">
        <title>Depth-based differentiation of microbial function through sediment-hosted aquifers and enrichment of novel symbionts in the deep terrestrial subsurface.</title>
        <authorList>
            <person name="Probst A.J."/>
            <person name="Ladd B."/>
            <person name="Jarett J.K."/>
            <person name="Geller-Mcgrath D.E."/>
            <person name="Sieber C.M."/>
            <person name="Emerson J.B."/>
            <person name="Anantharaman K."/>
            <person name="Thomas B.C."/>
            <person name="Malmstrom R."/>
            <person name="Stieglmeier M."/>
            <person name="Klingl A."/>
            <person name="Woyke T."/>
            <person name="Ryan C.M."/>
            <person name="Banfield J.F."/>
        </authorList>
    </citation>
    <scope>NUCLEOTIDE SEQUENCE [LARGE SCALE GENOMIC DNA]</scope>
    <source>
        <strain evidence="3">CG17_big_fil_post_rev_8_21_14_2_50_48_46</strain>
    </source>
</reference>
<name>A0A2M7G6M0_9BACT</name>
<dbReference type="Proteomes" id="UP000231019">
    <property type="component" value="Unassembled WGS sequence"/>
</dbReference>
<feature type="domain" description="XdhC Rossmann" evidence="2">
    <location>
        <begin position="110"/>
        <end position="256"/>
    </location>
</feature>
<feature type="domain" description="XdhC- CoxI" evidence="1">
    <location>
        <begin position="15"/>
        <end position="73"/>
    </location>
</feature>